<evidence type="ECO:0000313" key="19">
    <source>
        <dbReference type="Proteomes" id="UP000005640"/>
    </source>
</evidence>
<dbReference type="Pfam" id="PF25295">
    <property type="entry name" value="TPR_IFT122"/>
    <property type="match status" value="1"/>
</dbReference>
<dbReference type="GO" id="GO:0007507">
    <property type="term" value="P:heart development"/>
    <property type="evidence" value="ECO:0007669"/>
    <property type="project" value="UniProtKB-ARBA"/>
</dbReference>
<dbReference type="GO" id="GO:0007399">
    <property type="term" value="P:nervous system development"/>
    <property type="evidence" value="ECO:0007669"/>
    <property type="project" value="UniProtKB-ARBA"/>
</dbReference>
<evidence type="ECO:0000256" key="12">
    <source>
        <dbReference type="ARBA" id="ARBA00062500"/>
    </source>
</evidence>
<evidence type="ECO:0000259" key="15">
    <source>
        <dbReference type="Pfam" id="PF23377"/>
    </source>
</evidence>
<evidence type="ECO:0000256" key="13">
    <source>
        <dbReference type="ARBA" id="ARBA00075661"/>
    </source>
</evidence>
<dbReference type="InterPro" id="IPR036322">
    <property type="entry name" value="WD40_repeat_dom_sf"/>
</dbReference>
<evidence type="ECO:0000256" key="5">
    <source>
        <dbReference type="ARBA" id="ARBA00022574"/>
    </source>
</evidence>
<comment type="function">
    <text evidence="11">As a component of the IFT complex A (IFT-A), a complex required for retrograde ciliary transport and entry into cilia of G protein-coupled receptors (GPCRs), it is required in ciliogenesis and ciliary protein trafficking. Involved in cilia formation during neuronal patterning. Acts as a negative regulator of Shh signaling. Required to recruit TULP3 to primary cilia.</text>
</comment>
<dbReference type="OrthoDB" id="10255582at2759"/>
<evidence type="ECO:0000256" key="9">
    <source>
        <dbReference type="ARBA" id="ARBA00023212"/>
    </source>
</evidence>
<dbReference type="SMR" id="A0A8I5QKY6"/>
<keyword evidence="4" id="KW-0963">Cytoplasm</keyword>
<evidence type="ECO:0000256" key="6">
    <source>
        <dbReference type="ARBA" id="ARBA00022737"/>
    </source>
</evidence>
<evidence type="ECO:0000256" key="8">
    <source>
        <dbReference type="ARBA" id="ARBA00023069"/>
    </source>
</evidence>
<reference evidence="18" key="4">
    <citation type="submission" date="2025-08" db="UniProtKB">
        <authorList>
            <consortium name="Ensembl"/>
        </authorList>
    </citation>
    <scope>IDENTIFICATION</scope>
</reference>
<dbReference type="GO" id="GO:0061512">
    <property type="term" value="P:protein localization to cilium"/>
    <property type="evidence" value="ECO:0007669"/>
    <property type="project" value="UniProtKB-ARBA"/>
</dbReference>
<feature type="domain" description="IFT122 first beta-propeller" evidence="16">
    <location>
        <begin position="2"/>
        <end position="187"/>
    </location>
</feature>
<name>A0A8I5QKY6_HUMAN</name>
<dbReference type="GO" id="GO:0030991">
    <property type="term" value="C:intraciliary transport particle A"/>
    <property type="evidence" value="ECO:0007669"/>
    <property type="project" value="UniProtKB-ARBA"/>
</dbReference>
<evidence type="ECO:0000313" key="18">
    <source>
        <dbReference type="Ensembl" id="ENSP00000510077.1"/>
    </source>
</evidence>
<dbReference type="Pfam" id="PF23377">
    <property type="entry name" value="Beta-prop_IFT122_2nd"/>
    <property type="match status" value="1"/>
</dbReference>
<evidence type="ECO:0000256" key="7">
    <source>
        <dbReference type="ARBA" id="ARBA00022794"/>
    </source>
</evidence>
<evidence type="ECO:0000256" key="11">
    <source>
        <dbReference type="ARBA" id="ARBA00060184"/>
    </source>
</evidence>
<keyword evidence="7" id="KW-0970">Cilium biogenesis/degradation</keyword>
<evidence type="ECO:0000256" key="3">
    <source>
        <dbReference type="ARBA" id="ARBA00022473"/>
    </source>
</evidence>
<gene>
    <name evidence="18" type="primary">IFT122</name>
</gene>
<dbReference type="GO" id="GO:0036064">
    <property type="term" value="C:ciliary basal body"/>
    <property type="evidence" value="ECO:0007669"/>
    <property type="project" value="UniProtKB-ARBA"/>
</dbReference>
<dbReference type="GeneTree" id="ENSGT00390000001016"/>
<dbReference type="EMBL" id="AC080007">
    <property type="status" value="NOT_ANNOTATED_CDS"/>
    <property type="molecule type" value="Genomic_DNA"/>
</dbReference>
<evidence type="ECO:0000256" key="1">
    <source>
        <dbReference type="ARBA" id="ARBA00004120"/>
    </source>
</evidence>
<dbReference type="Gene3D" id="1.25.40.470">
    <property type="match status" value="2"/>
</dbReference>
<keyword evidence="9" id="KW-0206">Cytoskeleton</keyword>
<feature type="domain" description="Intraflagellar transport protein 122 homolog TPR" evidence="17">
    <location>
        <begin position="558"/>
        <end position="937"/>
    </location>
</feature>
<keyword evidence="6" id="KW-0677">Repeat</keyword>
<dbReference type="FunFam" id="1.25.40.470:FF:000003">
    <property type="entry name" value="intraflagellar transport protein 122 homolog"/>
    <property type="match status" value="1"/>
</dbReference>
<feature type="domain" description="IFT122 second beta-propeller" evidence="15">
    <location>
        <begin position="297"/>
        <end position="550"/>
    </location>
</feature>
<evidence type="ECO:0000259" key="16">
    <source>
        <dbReference type="Pfam" id="PF23381"/>
    </source>
</evidence>
<dbReference type="FunFam" id="2.130.10.10:FF:000176">
    <property type="entry name" value="Intraflagellar transport protein 122 homolog"/>
    <property type="match status" value="1"/>
</dbReference>
<comment type="subcellular location">
    <subcellularLocation>
        <location evidence="1">Cytoplasm</location>
        <location evidence="1">Cytoskeleton</location>
        <location evidence="1">Cilium basal body</location>
    </subcellularLocation>
</comment>
<dbReference type="Ensembl" id="ENST00000691705.1">
    <property type="protein sequence ID" value="ENSP00000510077.1"/>
    <property type="gene ID" value="ENSG00000163913.14"/>
</dbReference>
<keyword evidence="20 21" id="KW-1267">Proteomics identification</keyword>
<comment type="subunit">
    <text evidence="12">Component of the IFT complex A (IFT-A) complex. IFT-A complex is divided into a core subcomplex composed of IFT122:IFT140:WDR19 which is associated with TULP3 and a peripheral subcomplex composed of IFT43:WDR35:TTC21B. Interacts with IFT43:WDR35; the interaction connects the 2 IFT-A subcomplexes. Interacts with IFTAP; the interaction associates IFTAP with IFT-A complex.</text>
</comment>
<keyword evidence="8" id="KW-0969">Cilium</keyword>
<reference evidence="18" key="5">
    <citation type="submission" date="2025-09" db="UniProtKB">
        <authorList>
            <consortium name="Ensembl"/>
        </authorList>
    </citation>
    <scope>IDENTIFICATION</scope>
</reference>
<dbReference type="PANTHER" id="PTHR12764:SF4">
    <property type="entry name" value="INTRAFLAGELLAR TRANSPORT PROTEIN 122 HOMOLOG"/>
    <property type="match status" value="1"/>
</dbReference>
<dbReference type="InterPro" id="IPR039857">
    <property type="entry name" value="Ift122/121"/>
</dbReference>
<dbReference type="AlphaFoldDB" id="A0A8I5QKY6"/>
<keyword evidence="10" id="KW-0966">Cell projection</keyword>
<evidence type="ECO:0000259" key="17">
    <source>
        <dbReference type="Pfam" id="PF25295"/>
    </source>
</evidence>
<dbReference type="GO" id="GO:0048593">
    <property type="term" value="P:camera-type eye morphogenesis"/>
    <property type="evidence" value="ECO:0007669"/>
    <property type="project" value="UniProtKB-ARBA"/>
</dbReference>
<dbReference type="PROSITE" id="PS50294">
    <property type="entry name" value="WD_REPEATS_REGION"/>
    <property type="match status" value="1"/>
</dbReference>
<dbReference type="FunFam" id="1.25.40.470:FF:000005">
    <property type="entry name" value="Intraflagellar transport protein 122 homolog"/>
    <property type="match status" value="1"/>
</dbReference>
<reference evidence="18 19" key="1">
    <citation type="journal article" date="2001" name="Nature">
        <title>Initial sequencing and analysis of the human genome.</title>
        <authorList>
            <consortium name="International Human Genome Sequencing Consortium"/>
            <person name="Lander E.S."/>
            <person name="Linton L.M."/>
            <person name="Birren B."/>
            <person name="Nusbaum C."/>
            <person name="Zody M.C."/>
            <person name="Baldwin J."/>
            <person name="Devon K."/>
            <person name="Dewar K."/>
            <person name="Doyle M."/>
            <person name="FitzHugh W."/>
            <person name="Funke R."/>
            <person name="Gage D."/>
            <person name="Harris K."/>
            <person name="Heaford A."/>
            <person name="Howland J."/>
            <person name="Kann L."/>
            <person name="Lehoczky J."/>
            <person name="LeVine R."/>
            <person name="McEwan P."/>
            <person name="McKernan K."/>
            <person name="Meldrim J."/>
            <person name="Mesirov J.P."/>
            <person name="Miranda C."/>
            <person name="Morris W."/>
            <person name="Naylor J."/>
            <person name="Raymond C."/>
            <person name="Rosetti M."/>
            <person name="Santos R."/>
            <person name="Sheridan A."/>
            <person name="Sougnez C."/>
            <person name="Stange-Thomann N."/>
            <person name="Stojanovic N."/>
            <person name="Subramanian A."/>
            <person name="Wyman D."/>
            <person name="Rogers J."/>
            <person name="Sulston J."/>
            <person name="Ainscough R."/>
            <person name="Beck S."/>
            <person name="Bentley D."/>
            <person name="Burton J."/>
            <person name="Clee C."/>
            <person name="Carter N."/>
            <person name="Coulson A."/>
            <person name="Deadman R."/>
            <person name="Deloukas P."/>
            <person name="Dunham A."/>
            <person name="Dunham I."/>
            <person name="Durbin R."/>
            <person name="French L."/>
            <person name="Grafham D."/>
            <person name="Gregory S."/>
            <person name="Hubbard T."/>
            <person name="Humphray S."/>
            <person name="Hunt A."/>
            <person name="Jones M."/>
            <person name="Lloyd C."/>
            <person name="McMurray A."/>
            <person name="Matthews L."/>
            <person name="Mercer S."/>
            <person name="Milne S."/>
            <person name="Mullikin J.C."/>
            <person name="Mungall A."/>
            <person name="Plumb R."/>
            <person name="Ross M."/>
            <person name="Shownkeen R."/>
            <person name="Sims S."/>
            <person name="Waterston R.H."/>
            <person name="Wilson R.K."/>
            <person name="Hillier L.W."/>
            <person name="McPherson J.D."/>
            <person name="Marra M.A."/>
            <person name="Mardis E.R."/>
            <person name="Fulton L.A."/>
            <person name="Chinwalla A.T."/>
            <person name="Pepin K.H."/>
            <person name="Gish W.R."/>
            <person name="Chissoe S.L."/>
            <person name="Wendl M.C."/>
            <person name="Delehaunty K.D."/>
            <person name="Miner T.L."/>
            <person name="Delehaunty A."/>
            <person name="Kramer J.B."/>
            <person name="Cook L.L."/>
            <person name="Fulton R.S."/>
            <person name="Johnson D.L."/>
            <person name="Minx P.J."/>
            <person name="Clifton S.W."/>
            <person name="Hawkins T."/>
            <person name="Branscomb E."/>
            <person name="Predki P."/>
            <person name="Richardson P."/>
            <person name="Wenning S."/>
            <person name="Slezak T."/>
            <person name="Doggett N."/>
            <person name="Cheng J.F."/>
            <person name="Olsen A."/>
            <person name="Lucas S."/>
            <person name="Elkin C."/>
            <person name="Uberbacher E."/>
            <person name="Frazier M."/>
            <person name="Gibbs R.A."/>
            <person name="Muzny D.M."/>
            <person name="Scherer S.E."/>
            <person name="Bouck J.B."/>
            <person name="Sodergren E.J."/>
            <person name="Worley K.C."/>
            <person name="Rives C.M."/>
            <person name="Gorrell J.H."/>
            <person name="Metzker M.L."/>
            <person name="Naylor S.L."/>
            <person name="Kucherlapati R.S."/>
            <person name="Nelson D.L."/>
            <person name="Weinstock G.M."/>
            <person name="Sakaki Y."/>
            <person name="Fujiyama A."/>
            <person name="Hattori M."/>
            <person name="Yada T."/>
            <person name="Toyoda A."/>
            <person name="Itoh T."/>
            <person name="Kawagoe C."/>
            <person name="Watanabe H."/>
            <person name="Totoki Y."/>
            <person name="Taylor T."/>
            <person name="Weissenbach J."/>
            <person name="Heilig R."/>
            <person name="Saurin W."/>
            <person name="Artiguenave F."/>
            <person name="Brottier P."/>
            <person name="Bruls T."/>
            <person name="Pelletier E."/>
            <person name="Robert C."/>
            <person name="Wincker P."/>
            <person name="Smith D.R."/>
            <person name="Doucette-Stamm L."/>
            <person name="Rubenfield M."/>
            <person name="Weinstock K."/>
            <person name="Lee H.M."/>
            <person name="Dubois J."/>
            <person name="Rosenthal A."/>
            <person name="Platzer M."/>
            <person name="Nyakatura G."/>
            <person name="Taudien S."/>
            <person name="Rump A."/>
            <person name="Yang H."/>
            <person name="Yu J."/>
            <person name="Wang J."/>
            <person name="Huang G."/>
            <person name="Gu J."/>
            <person name="Hood L."/>
            <person name="Rowen L."/>
            <person name="Madan A."/>
            <person name="Qin S."/>
            <person name="Davis R.W."/>
            <person name="Federspiel N.A."/>
            <person name="Abola A.P."/>
            <person name="Proctor M.J."/>
            <person name="Myers R.M."/>
            <person name="Schmutz J."/>
            <person name="Dickson M."/>
            <person name="Grimwood J."/>
            <person name="Cox D.R."/>
            <person name="Olson M.V."/>
            <person name="Kaul R."/>
            <person name="Raymond C."/>
            <person name="Shimizu N."/>
            <person name="Kawasaki K."/>
            <person name="Minoshima S."/>
            <person name="Evans G.A."/>
            <person name="Athanasiou M."/>
            <person name="Schultz R."/>
            <person name="Roe B.A."/>
            <person name="Chen F."/>
            <person name="Pan H."/>
            <person name="Ramser J."/>
            <person name="Lehrach H."/>
            <person name="Reinhardt R."/>
            <person name="McCombie W.R."/>
            <person name="de la Bastide M."/>
            <person name="Dedhia N."/>
            <person name="Blocker H."/>
            <person name="Hornischer K."/>
            <person name="Nordsiek G."/>
            <person name="Agarwala R."/>
            <person name="Aravind L."/>
            <person name="Bailey J.A."/>
            <person name="Bateman A."/>
            <person name="Batzoglou S."/>
            <person name="Birney E."/>
            <person name="Bork P."/>
            <person name="Brown D.G."/>
            <person name="Burge C.B."/>
            <person name="Cerutti L."/>
            <person name="Chen H.C."/>
            <person name="Church D."/>
            <person name="Clamp M."/>
            <person name="Copley R.R."/>
            <person name="Doerks T."/>
            <person name="Eddy S.R."/>
            <person name="Eichler E.E."/>
            <person name="Furey T.S."/>
            <person name="Galagan J."/>
            <person name="Gilbert J.G."/>
            <person name="Harmon C."/>
            <person name="Hayashizaki Y."/>
            <person name="Haussler D."/>
            <person name="Hermjakob H."/>
            <person name="Hokamp K."/>
            <person name="Jang W."/>
            <person name="Johnson L.S."/>
            <person name="Jones T.A."/>
            <person name="Kasif S."/>
            <person name="Kaspryzk A."/>
            <person name="Kennedy S."/>
            <person name="Kent W.J."/>
            <person name="Kitts P."/>
            <person name="Koonin E.V."/>
            <person name="Korf I."/>
            <person name="Kulp D."/>
            <person name="Lancet D."/>
            <person name="Lowe T.M."/>
            <person name="McLysaght A."/>
            <person name="Mikkelsen T."/>
            <person name="Moran J.V."/>
            <person name="Mulder N."/>
            <person name="Pollara V.J."/>
            <person name="Ponting C.P."/>
            <person name="Schuler G."/>
            <person name="Schultz J."/>
            <person name="Slater G."/>
            <person name="Smit A.F."/>
            <person name="Stupka E."/>
            <person name="Szustakowski J."/>
            <person name="Thierry-Mieg D."/>
            <person name="Thierry-Mieg J."/>
            <person name="Wagner L."/>
            <person name="Wallis J."/>
            <person name="Wheeler R."/>
            <person name="Williams A."/>
            <person name="Wolf Y.I."/>
            <person name="Wolfe K.H."/>
            <person name="Yang S.P."/>
            <person name="Yeh R.F."/>
            <person name="Collins F."/>
            <person name="Guyer M.S."/>
            <person name="Peterson J."/>
            <person name="Felsenfeld A."/>
            <person name="Wetterstrand K.A."/>
            <person name="Patrinos A."/>
            <person name="Morgan M.J."/>
            <person name="de Jong P."/>
            <person name="Catanese J.J."/>
            <person name="Osoegawa K."/>
            <person name="Shizuya H."/>
            <person name="Choi S."/>
            <person name="Chen Y.J."/>
        </authorList>
    </citation>
    <scope>NUCLEOTIDE SEQUENCE [LARGE SCALE GENOMIC DNA]</scope>
</reference>
<organism evidence="18 19">
    <name type="scientific">Homo sapiens</name>
    <name type="common">Human</name>
    <dbReference type="NCBI Taxonomy" id="9606"/>
    <lineage>
        <taxon>Eukaryota</taxon>
        <taxon>Metazoa</taxon>
        <taxon>Chordata</taxon>
        <taxon>Craniata</taxon>
        <taxon>Vertebrata</taxon>
        <taxon>Euteleostomi</taxon>
        <taxon>Mammalia</taxon>
        <taxon>Eutheria</taxon>
        <taxon>Euarchontoglires</taxon>
        <taxon>Primates</taxon>
        <taxon>Haplorrhini</taxon>
        <taxon>Catarrhini</taxon>
        <taxon>Hominidae</taxon>
        <taxon>Homo</taxon>
    </lineage>
</organism>
<dbReference type="EMBL" id="AL449212">
    <property type="status" value="NOT_ANNOTATED_CDS"/>
    <property type="molecule type" value="Genomic_DNA"/>
</dbReference>
<feature type="domain" description="IFT122 first beta-propeller" evidence="16">
    <location>
        <begin position="189"/>
        <end position="292"/>
    </location>
</feature>
<evidence type="ECO:0007829" key="21">
    <source>
        <dbReference type="ProteomicsDB" id="A0A8I5QKY6"/>
    </source>
</evidence>
<dbReference type="Gene3D" id="2.130.10.10">
    <property type="entry name" value="YVTN repeat-like/Quinoprotein amine dehydrogenase"/>
    <property type="match status" value="1"/>
</dbReference>
<dbReference type="OpenTargets" id="ENSG00000163913"/>
<dbReference type="GO" id="GO:0045184">
    <property type="term" value="P:establishment of protein localization"/>
    <property type="evidence" value="ECO:0007669"/>
    <property type="project" value="UniProtKB-ARBA"/>
</dbReference>
<dbReference type="PROSITE" id="PS50082">
    <property type="entry name" value="WD_REPEATS_2"/>
    <property type="match status" value="1"/>
</dbReference>
<dbReference type="InterPro" id="IPR056153">
    <property type="entry name" value="Beta-prop_IFT122_1st"/>
</dbReference>
<feature type="repeat" description="WD" evidence="14">
    <location>
        <begin position="49"/>
        <end position="80"/>
    </location>
</feature>
<accession>A0A8I5QKY6</accession>
<dbReference type="InterPro" id="IPR057411">
    <property type="entry name" value="TPR_IFT122"/>
</dbReference>
<dbReference type="Proteomes" id="UP000005640">
    <property type="component" value="Chromosome 3"/>
</dbReference>
<evidence type="ECO:0000256" key="14">
    <source>
        <dbReference type="PROSITE-ProRule" id="PRU00221"/>
    </source>
</evidence>
<dbReference type="PANTHER" id="PTHR12764">
    <property type="entry name" value="WD REPEAT DOMAIN-RELATED"/>
    <property type="match status" value="1"/>
</dbReference>
<dbReference type="InterPro" id="IPR056152">
    <property type="entry name" value="Beta-prop_IFT122_2nd"/>
</dbReference>
<dbReference type="GO" id="GO:0042073">
    <property type="term" value="P:intraciliary transport"/>
    <property type="evidence" value="ECO:0007669"/>
    <property type="project" value="UniProtKB-ARBA"/>
</dbReference>
<proteinExistence type="evidence at protein level"/>
<evidence type="ECO:0007829" key="20">
    <source>
        <dbReference type="PeptideAtlas" id="A0A8I5QKY6"/>
    </source>
</evidence>
<dbReference type="Pfam" id="PF23381">
    <property type="entry name" value="Beta-prop_IFT122_1st"/>
    <property type="match status" value="2"/>
</dbReference>
<dbReference type="Ensembl" id="ENST00000691705.1">
    <property type="protein sequence ID" value="ENSP00000510077.1"/>
    <property type="gene ID" value="ENSG00000163913.15"/>
</dbReference>
<keyword evidence="3" id="KW-0217">Developmental protein</keyword>
<dbReference type="HGNC" id="HGNC:13556">
    <property type="gene designation" value="IFT122"/>
</dbReference>
<reference evidence="18 19" key="2">
    <citation type="journal article" date="2004" name="Nature">
        <title>Finishing the euchromatic sequence of the human genome.</title>
        <authorList>
            <consortium name="International Human Genome Sequencing Consortium"/>
        </authorList>
    </citation>
    <scope>NUCLEOTIDE SEQUENCE [LARGE SCALE GENOMIC DNA]</scope>
</reference>
<dbReference type="GO" id="GO:0008589">
    <property type="term" value="P:regulation of smoothened signaling pathway"/>
    <property type="evidence" value="ECO:0007669"/>
    <property type="project" value="UniProtKB-ARBA"/>
</dbReference>
<evidence type="ECO:0000256" key="2">
    <source>
        <dbReference type="ARBA" id="ARBA00019442"/>
    </source>
</evidence>
<protein>
    <recommendedName>
        <fullName evidence="2">Intraflagellar transport protein 122 homolog</fullName>
    </recommendedName>
    <alternativeName>
        <fullName evidence="13">WD repeat-containing protein 10</fullName>
    </alternativeName>
</protein>
<keyword evidence="19" id="KW-1185">Reference proteome</keyword>
<dbReference type="SUPFAM" id="SSF50978">
    <property type="entry name" value="WD40 repeat-like"/>
    <property type="match status" value="2"/>
</dbReference>
<evidence type="ECO:0000256" key="10">
    <source>
        <dbReference type="ARBA" id="ARBA00023273"/>
    </source>
</evidence>
<evidence type="ECO:0000256" key="4">
    <source>
        <dbReference type="ARBA" id="ARBA00022490"/>
    </source>
</evidence>
<reference evidence="18 19" key="3">
    <citation type="journal article" date="2006" name="Nature">
        <title>The DNA sequence, annotation and analysis of human chromosome 3.</title>
        <authorList>
            <person name="Muzny D.M."/>
            <person name="Scherer S.E."/>
            <person name="Kaul R."/>
            <person name="Wang J."/>
            <person name="Yu J."/>
            <person name="Sudbrak R."/>
            <person name="Buhay C.J."/>
            <person name="Chen R."/>
            <person name="Cree A."/>
            <person name="Ding Y."/>
            <person name="Dugan-Rocha S."/>
            <person name="Gill R."/>
            <person name="Gunaratne P."/>
            <person name="Harris R.A."/>
            <person name="Hawes A.C."/>
            <person name="Hernandez J."/>
            <person name="Hodgson A.V."/>
            <person name="Hume J."/>
            <person name="Jackson A."/>
            <person name="Khan Z.M."/>
            <person name="Kovar-Smith C."/>
            <person name="Lewis L.R."/>
            <person name="Lozado R.J."/>
            <person name="Metzker M.L."/>
            <person name="Milosavljevic A."/>
            <person name="Miner G.R."/>
            <person name="Morgan M.B."/>
            <person name="Nazareth L.V."/>
            <person name="Scott G."/>
            <person name="Sodergren E."/>
            <person name="Song X.Z."/>
            <person name="Steffen D."/>
            <person name="Wei S."/>
            <person name="Wheeler D.A."/>
            <person name="Wright M.W."/>
            <person name="Worley K.C."/>
            <person name="Yuan Y."/>
            <person name="Zhang Z."/>
            <person name="Adams C.Q."/>
            <person name="Ansari-Lari M.A."/>
            <person name="Ayele M."/>
            <person name="Brown M.J."/>
            <person name="Chen G."/>
            <person name="Chen Z."/>
            <person name="Clendenning J."/>
            <person name="Clerc-Blankenburg K.P."/>
            <person name="Chen R."/>
            <person name="Chen Z."/>
            <person name="Davis C."/>
            <person name="Delgado O."/>
            <person name="Dinh H.H."/>
            <person name="Dong W."/>
            <person name="Draper H."/>
            <person name="Ernst S."/>
            <person name="Fu G."/>
            <person name="Gonzalez-Garay M.L."/>
            <person name="Garcia D.K."/>
            <person name="Gillett W."/>
            <person name="Gu J."/>
            <person name="Hao B."/>
            <person name="Haugen E."/>
            <person name="Havlak P."/>
            <person name="He X."/>
            <person name="Hennig S."/>
            <person name="Hu S."/>
            <person name="Huang W."/>
            <person name="Jackson L.R."/>
            <person name="Jacob L.S."/>
            <person name="Kelly S.H."/>
            <person name="Kube M."/>
            <person name="Levy R."/>
            <person name="Li Z."/>
            <person name="Liu B."/>
            <person name="Liu J."/>
            <person name="Liu W."/>
            <person name="Lu J."/>
            <person name="Maheshwari M."/>
            <person name="Nguyen B.V."/>
            <person name="Okwuonu G.O."/>
            <person name="Palmeiri A."/>
            <person name="Pasternak S."/>
            <person name="Perez L.M."/>
            <person name="Phelps K.A."/>
            <person name="Plopper F.J."/>
            <person name="Qiang B."/>
            <person name="Raymond C."/>
            <person name="Rodriguez R."/>
            <person name="Saenphimmachak C."/>
            <person name="Santibanez J."/>
            <person name="Shen H."/>
            <person name="Shen Y."/>
            <person name="Subramanian S."/>
            <person name="Tabor P.E."/>
            <person name="Verduzco D."/>
            <person name="Waldron L."/>
            <person name="Wang J."/>
            <person name="Wang J."/>
            <person name="Wang Q."/>
            <person name="Williams G.A."/>
            <person name="Wong G.K."/>
            <person name="Yao Z."/>
            <person name="Zhang J."/>
            <person name="Zhang X."/>
            <person name="Zhao G."/>
            <person name="Zhou J."/>
            <person name="Zhou Y."/>
            <person name="Nelson D."/>
            <person name="Lehrach H."/>
            <person name="Reinhardt R."/>
            <person name="Naylor S.L."/>
            <person name="Yang H."/>
            <person name="Olson M."/>
            <person name="Weinstock G."/>
            <person name="Gibbs R.A."/>
        </authorList>
    </citation>
    <scope>NUCLEOTIDE SEQUENCE [LARGE SCALE GENOMIC DNA]</scope>
</reference>
<dbReference type="InterPro" id="IPR001680">
    <property type="entry name" value="WD40_rpt"/>
</dbReference>
<dbReference type="GO" id="GO:0060271">
    <property type="term" value="P:cilium assembly"/>
    <property type="evidence" value="ECO:0007669"/>
    <property type="project" value="InterPro"/>
</dbReference>
<sequence>MRAVLTWRDKAEHCINDIAFKPDGTQLILAAGSRLLVYDTSDGTLLQPLKGHKDTVYCVAYAKDGKRFASGSADKSVIIWTSKLEGILKYTHNDAIQCVSYNPITHQLASCSSSDFGLWSPEQKSVSKHKSSSKIICCSWTNDGQYLALGMFNGIISIRNKNGEEKVKIERPGGSLSPIWSICWNPSREERNDILAVADWGQKVSFYQLSGKQIGKDRALNFDPCCISYFTKGEYILLGGSDKQVSLFTKDGVRLGTVGEQNSWVWTCQAKPDSNYVVVGCQDGTISFYQLIFSTVHGLYKDRYAYRDSMTDVIVQHLITEQKVRIKCKELVKKIAIYRNRLAIQLPEKILIYELYSEDLSDMHYRVKEKIIKKFECNLLVVCANHIILCQEKRLQCLSFSGVKEREWQMESLIRYIKVIGGPPGREGLLVGLKNGQILKIFVDNLFAIVLLKQATAVRCLDMSASRKKLAVVDENDTCLVYDIDTKELLFQEPNANSVAWNTQCEDMLCFSGGGYLNIKASTFPVHRQKLQGFVVGYNGSKIFCLHVFSISAVEVPQSAPMYQYLDRKLFKEAYQIACLGVTDTDWRELAMEALEGLDFETAKKAFIRVQDLRYLELISSIEERKKRGETNNDLFLADVFSYQGKFHEAAKLYKRSGHENLALEMYTDLCMFEYAKDFLGSGDPKETKMLITKQADWARNIKEPKAAVEMYISAGEHVKAIEICGDHGWVDMLIDIARKLDKAEREPLLLCATYLKKLDSPGYAAETYLKMGDLKSLVQLHVETQRWDEAFALGEKHPEFKDDIYMPYAQWLAENDRFEEAQKAFHKAGRQREAVQVLEQLTNNAVAESRFNDAAYYYWMLSMQCLDIAQDPAQKDTMLGKFYHFQRLAELYHGYHAIHRHTEDPFSVHRPETLFNISRFLLHSLPKDTPSGISKVLPDSAASGDQGLHRR</sequence>
<dbReference type="InterPro" id="IPR015943">
    <property type="entry name" value="WD40/YVTN_repeat-like_dom_sf"/>
</dbReference>
<dbReference type="SMART" id="SM00320">
    <property type="entry name" value="WD40"/>
    <property type="match status" value="8"/>
</dbReference>
<keyword evidence="5 14" id="KW-0853">WD repeat</keyword>